<name>A0AA46UNW0_VIBPH</name>
<dbReference type="RefSeq" id="WP_228086448.1">
    <property type="nucleotide sequence ID" value="NZ_CP097356.1"/>
</dbReference>
<dbReference type="EMBL" id="CP097356">
    <property type="protein sequence ID" value="UYV28878.1"/>
    <property type="molecule type" value="Genomic_DNA"/>
</dbReference>
<dbReference type="SUPFAM" id="SSF69255">
    <property type="entry name" value="gp5 N-terminal domain-like"/>
    <property type="match status" value="1"/>
</dbReference>
<protein>
    <recommendedName>
        <fullName evidence="3">Gp5/Type VI secretion system Vgr protein OB-fold domain-containing protein</fullName>
    </recommendedName>
</protein>
<sequence>MKLNKRLKVNGELRQLASEMVILELNAGGRATFVIQGDVKKGAMITLDIGYQEEYRAYFDGFASRVQPAQNGYTKVIARERSGLLAARWPVSIQHPTASEVLEQLSFDTGLHFVMPEQDYMTKRIPNFTSQGSGYQLLDNLGRAFEIEDFCWYQQSDGNIYVGSFTDSRWANRETDFPESLTTEHMGGQSMKLSVVPSIRPGAVINGNRITQVHFENTETTLYWKSIVSPEKRKIHYLFPELAAGHHLPRLARVEAVTDQSQNGHENNPFRPRYGVDVQLLDENGKPDLDVPIYKAVPLPTVIGGAEQGQFATPSEGTIVEIAFAYGRSDRPFIRTILGDGWSLPQCEPEELLIQQRHEVTERTDSAGNQTKTTDQQHILEAYKEVVRVEQFLGEYGSRTVSTVQHCVENIGGQKVVEALGSIEMMAGDDITLGSLANMHLTSGGEWVQIIGKLRDVVIGLDDKLKVLGKRVQSIEKDDTISIVGKQTITVGKDQVIRAKNIYLNGELAAINCGSICPFTGKHHVDGSSTVFMEK</sequence>
<gene>
    <name evidence="1" type="ORF">M5598_16815</name>
</gene>
<evidence type="ECO:0008006" key="3">
    <source>
        <dbReference type="Google" id="ProtNLM"/>
    </source>
</evidence>
<evidence type="ECO:0000313" key="1">
    <source>
        <dbReference type="EMBL" id="UYV28878.1"/>
    </source>
</evidence>
<proteinExistence type="predicted"/>
<evidence type="ECO:0000313" key="2">
    <source>
        <dbReference type="Proteomes" id="UP001163036"/>
    </source>
</evidence>
<dbReference type="SUPFAM" id="SSF69349">
    <property type="entry name" value="Phage fibre proteins"/>
    <property type="match status" value="1"/>
</dbReference>
<accession>A0AA46UNW0</accession>
<dbReference type="Proteomes" id="UP001163036">
    <property type="component" value="Chromosome 2"/>
</dbReference>
<dbReference type="AlphaFoldDB" id="A0AA46UNW0"/>
<reference evidence="1" key="1">
    <citation type="submission" date="2022-05" db="EMBL/GenBank/DDBJ databases">
        <title>Megaplasmid of Vibrio parahaemolyticus.</title>
        <authorList>
            <person name="Strauch E."/>
            <person name="Borowiak M."/>
        </authorList>
    </citation>
    <scope>NUCLEOTIDE SEQUENCE</scope>
    <source>
        <strain evidence="1">16-VB00198</strain>
    </source>
</reference>
<organism evidence="1 2">
    <name type="scientific">Vibrio parahaemolyticus</name>
    <dbReference type="NCBI Taxonomy" id="670"/>
    <lineage>
        <taxon>Bacteria</taxon>
        <taxon>Pseudomonadati</taxon>
        <taxon>Pseudomonadota</taxon>
        <taxon>Gammaproteobacteria</taxon>
        <taxon>Vibrionales</taxon>
        <taxon>Vibrionaceae</taxon>
        <taxon>Vibrio</taxon>
    </lineage>
</organism>